<accession>A0ABN8E1P9</accession>
<name>A0ABN8E1P9_9VIBR</name>
<dbReference type="SUPFAM" id="SSF74650">
    <property type="entry name" value="Galactose mutarotase-like"/>
    <property type="match status" value="1"/>
</dbReference>
<dbReference type="SMART" id="SM01038">
    <property type="entry name" value="Bgal_small_N"/>
    <property type="match status" value="1"/>
</dbReference>
<dbReference type="NCBIfam" id="NF007074">
    <property type="entry name" value="PRK09525.1"/>
    <property type="match status" value="1"/>
</dbReference>
<evidence type="ECO:0000259" key="11">
    <source>
        <dbReference type="SMART" id="SM01038"/>
    </source>
</evidence>
<evidence type="ECO:0000256" key="4">
    <source>
        <dbReference type="ARBA" id="ARBA00022723"/>
    </source>
</evidence>
<dbReference type="PANTHER" id="PTHR46323">
    <property type="entry name" value="BETA-GALACTOSIDASE"/>
    <property type="match status" value="1"/>
</dbReference>
<comment type="caution">
    <text evidence="10">Lacks conserved residue(s) required for the propagation of feature annotation.</text>
</comment>
<dbReference type="Pfam" id="PF02836">
    <property type="entry name" value="Glyco_hydro_2_C"/>
    <property type="match status" value="1"/>
</dbReference>
<evidence type="ECO:0000256" key="9">
    <source>
        <dbReference type="ARBA" id="ARBA00032230"/>
    </source>
</evidence>
<feature type="binding site" evidence="10">
    <location>
        <position position="600"/>
    </location>
    <ligand>
        <name>Na(+)</name>
        <dbReference type="ChEBI" id="CHEBI:29101"/>
    </ligand>
</feature>
<feature type="active site" description="Nucleophile" evidence="10">
    <location>
        <position position="533"/>
    </location>
</feature>
<keyword evidence="5 10" id="KW-0378">Hydrolase</keyword>
<keyword evidence="6 10" id="KW-0460">Magnesium</keyword>
<comment type="cofactor">
    <cofactor evidence="10">
        <name>Mg(2+)</name>
        <dbReference type="ChEBI" id="CHEBI:18420"/>
    </cofactor>
    <text evidence="10">Binds 2 magnesium ions per monomer.</text>
</comment>
<dbReference type="HAMAP" id="MF_01687">
    <property type="entry name" value="Beta_gal"/>
    <property type="match status" value="1"/>
</dbReference>
<sequence length="1029" mass="118046">MTSLSDILQRRDWENPQAVKINTLKAHSPLFSFECEQKALDKTVTNRRLLNGNWRFKLLNSPEEIQDQYVAKSLDDSNWDSIEVPSNWQLQGYDKPIYTNVKYPFDVNPPYVPKDNPTGCYRTSFSILDEDLEKTQRIIFDGVNSAFHLWCNGKWVGYSQDSRLPAEFDLSNYLTAGENTIALMVMRWSDGSYLEDQDMWWLSGIFRDVTLLAKPRNCIEDVHITPDLDAIYRNGLLDIKTQISAPVGYQVKVQLFDKDIPISEAQVATANNRLIDERGCYDDMVFQTLHIDNPKKWSAEQPNLYRLVVSLLDEKGKHIETEAYQVGFRKVEFLNDQLCLNGQPLLIRGVNRHEHHPELGHVMTEEDMLRDICLMKQNNFNAVRTAHYPNHPRWYELCDEYGLYVCDEANIETHGMVPMNRLTNDPVWSHALLNRYTQMVLRDKNHPSIILWSLGNESGHGSNHDAMYAWSKDFDPSRPVQYEGGGASTKATDIICPMYSRVDQSLVEEVDPKWALKEWVSLPNERRPLILCEYSHAMGNSLGSFDKYWKAFRDFPRLQGGFIWDWVDQGLSKHDENGQHFWAYGGDFGDTINDRQFCINGLLFPDRTPHPALEEAKHCQRFFTTAMTQLDDQAIQLSIRNEHLFTSSENEKLCWSLLENGSAILSGELKLDIKPQSEQIEEVHLNFQPKTGALYHLNIDIKLIGESVWAPAGHIVATEQFEVANSLGLLRPEAKSPHTLELSSDDKHFTVKDENVLLELRWNKHSGQMTHWTIDGEQQILEGPKDNFYRAPLDNDIGISQVDCIDPNAWSCRWDMAGLNQWEKECVSCTGTTTESGVNIVSQFAYHHQGKIQATTEWVYSIDAKGNIKTDISVALAEHLPPMPRVGIEVLLPQQKENNIAWLGLGPFENYPDRLSAARFGYYQKPLDEMTTPYIFPTDSGLRCGTSKVEVNNMQVSGEFQFSVSPFSQAEIAQARHTNELTKQNNLYLFIDHKHMGVGGDDSWSPSVHSEYLLTRKQYHYQLIFSSHK</sequence>
<dbReference type="InterPro" id="IPR050347">
    <property type="entry name" value="Bact_Beta-galactosidase"/>
</dbReference>
<dbReference type="PRINTS" id="PR00132">
    <property type="entry name" value="GLHYDRLASE2"/>
</dbReference>
<evidence type="ECO:0000256" key="1">
    <source>
        <dbReference type="ARBA" id="ARBA00001412"/>
    </source>
</evidence>
<dbReference type="Pfam" id="PF02929">
    <property type="entry name" value="Bgal_small_N"/>
    <property type="match status" value="1"/>
</dbReference>
<evidence type="ECO:0000313" key="13">
    <source>
        <dbReference type="Proteomes" id="UP000838748"/>
    </source>
</evidence>
<dbReference type="InterPro" id="IPR013783">
    <property type="entry name" value="Ig-like_fold"/>
</dbReference>
<feature type="domain" description="Beta galactosidase small chain/" evidence="11">
    <location>
        <begin position="756"/>
        <end position="1026"/>
    </location>
</feature>
<comment type="cofactor">
    <cofactor evidence="10">
        <name>Na(+)</name>
        <dbReference type="ChEBI" id="CHEBI:29101"/>
    </cofactor>
    <text evidence="10">Binds 1 sodium ion per monomer.</text>
</comment>
<reference evidence="12" key="1">
    <citation type="submission" date="2021-11" db="EMBL/GenBank/DDBJ databases">
        <authorList>
            <person name="Rodrigo-Torres L."/>
            <person name="Arahal R. D."/>
            <person name="Lucena T."/>
        </authorList>
    </citation>
    <scope>NUCLEOTIDE SEQUENCE</scope>
    <source>
        <strain evidence="12">CECT 7928</strain>
    </source>
</reference>
<dbReference type="InterPro" id="IPR017853">
    <property type="entry name" value="GH"/>
</dbReference>
<keyword evidence="7 10" id="KW-0915">Sodium</keyword>
<comment type="similarity">
    <text evidence="2 10">Belongs to the glycosyl hydrolase 2 family.</text>
</comment>
<feature type="active site" description="Proton donor" evidence="10">
    <location>
        <position position="457"/>
    </location>
</feature>
<dbReference type="EC" id="3.2.1.23" evidence="3 10"/>
<protein>
    <recommendedName>
        <fullName evidence="3 10">Beta-galactosidase</fullName>
        <shortName evidence="10">Beta-gal</shortName>
        <ecNumber evidence="3 10">3.2.1.23</ecNumber>
    </recommendedName>
    <alternativeName>
        <fullName evidence="9 10">Lactase</fullName>
    </alternativeName>
</protein>
<feature type="binding site" evidence="10">
    <location>
        <position position="100"/>
    </location>
    <ligand>
        <name>substrate</name>
    </ligand>
</feature>
<feature type="binding site" evidence="10">
    <location>
        <position position="198"/>
    </location>
    <ligand>
        <name>Na(+)</name>
        <dbReference type="ChEBI" id="CHEBI:29101"/>
    </ligand>
</feature>
<dbReference type="EMBL" id="CAKLDM010000002">
    <property type="protein sequence ID" value="CAH0538955.1"/>
    <property type="molecule type" value="Genomic_DNA"/>
</dbReference>
<feature type="binding site" evidence="10">
    <location>
        <position position="1004"/>
    </location>
    <ligand>
        <name>substrate</name>
    </ligand>
</feature>
<dbReference type="Gene3D" id="3.20.20.80">
    <property type="entry name" value="Glycosidases"/>
    <property type="match status" value="1"/>
</dbReference>
<dbReference type="Pfam" id="PF00703">
    <property type="entry name" value="Glyco_hydro_2"/>
    <property type="match status" value="1"/>
</dbReference>
<dbReference type="InterPro" id="IPR032312">
    <property type="entry name" value="LacZ_4"/>
</dbReference>
<dbReference type="Pfam" id="PF02837">
    <property type="entry name" value="Glyco_hydro_2_N"/>
    <property type="match status" value="1"/>
</dbReference>
<organism evidence="12 13">
    <name type="scientific">Vibrio marisflavi CECT 7928</name>
    <dbReference type="NCBI Taxonomy" id="634439"/>
    <lineage>
        <taxon>Bacteria</taxon>
        <taxon>Pseudomonadati</taxon>
        <taxon>Pseudomonadota</taxon>
        <taxon>Gammaproteobacteria</taxon>
        <taxon>Vibrionales</taxon>
        <taxon>Vibrionaceae</taxon>
        <taxon>Vibrio</taxon>
    </lineage>
</organism>
<dbReference type="SUPFAM" id="SSF49785">
    <property type="entry name" value="Galactose-binding domain-like"/>
    <property type="match status" value="1"/>
</dbReference>
<dbReference type="Pfam" id="PF16353">
    <property type="entry name" value="LacZ_4"/>
    <property type="match status" value="1"/>
</dbReference>
<comment type="subunit">
    <text evidence="10">Homotetramer.</text>
</comment>
<dbReference type="RefSeq" id="WP_237361114.1">
    <property type="nucleotide sequence ID" value="NZ_CAKLDM010000002.1"/>
</dbReference>
<dbReference type="InterPro" id="IPR023232">
    <property type="entry name" value="Glyco_hydro_2_AS"/>
</dbReference>
<dbReference type="InterPro" id="IPR004199">
    <property type="entry name" value="B-gal_small/dom_5"/>
</dbReference>
<dbReference type="Proteomes" id="UP000838748">
    <property type="component" value="Unassembled WGS sequence"/>
</dbReference>
<dbReference type="InterPro" id="IPR023933">
    <property type="entry name" value="Glyco_hydro_2_beta_Galsidase"/>
</dbReference>
<feature type="binding site" evidence="10">
    <location>
        <position position="414"/>
    </location>
    <ligand>
        <name>Mg(2+)</name>
        <dbReference type="ChEBI" id="CHEBI:18420"/>
        <label>1</label>
    </ligand>
</feature>
<dbReference type="PROSITE" id="PS00608">
    <property type="entry name" value="GLYCOSYL_HYDROL_F2_2"/>
    <property type="match status" value="1"/>
</dbReference>
<evidence type="ECO:0000256" key="10">
    <source>
        <dbReference type="HAMAP-Rule" id="MF_01687"/>
    </source>
</evidence>
<dbReference type="Gene3D" id="2.60.120.260">
    <property type="entry name" value="Galactose-binding domain-like"/>
    <property type="match status" value="1"/>
</dbReference>
<dbReference type="InterPro" id="IPR014718">
    <property type="entry name" value="GH-type_carb-bd"/>
</dbReference>
<feature type="binding site" evidence="10">
    <location>
        <position position="593"/>
    </location>
    <ligand>
        <name>Mg(2+)</name>
        <dbReference type="ChEBI" id="CHEBI:18420"/>
        <label>2</label>
    </ligand>
</feature>
<dbReference type="InterPro" id="IPR036156">
    <property type="entry name" value="Beta-gal/glucu_dom_sf"/>
</dbReference>
<feature type="site" description="Transition state stabilizer" evidence="10">
    <location>
        <position position="353"/>
    </location>
</feature>
<feature type="binding site" evidence="10">
    <location>
        <position position="597"/>
    </location>
    <ligand>
        <name>Na(+)</name>
        <dbReference type="ChEBI" id="CHEBI:29101"/>
    </ligand>
</feature>
<dbReference type="InterPro" id="IPR006101">
    <property type="entry name" value="Glyco_hydro_2"/>
</dbReference>
<dbReference type="InterPro" id="IPR011013">
    <property type="entry name" value="Gal_mutarotase_sf_dom"/>
</dbReference>
<dbReference type="GO" id="GO:0004565">
    <property type="term" value="F:beta-galactosidase activity"/>
    <property type="evidence" value="ECO:0007669"/>
    <property type="project" value="UniProtKB-EC"/>
</dbReference>
<feature type="binding site" evidence="10">
    <location>
        <position position="457"/>
    </location>
    <ligand>
        <name>substrate</name>
    </ligand>
</feature>
<feature type="binding site" evidence="10">
    <location>
        <position position="412"/>
    </location>
    <ligand>
        <name>Mg(2+)</name>
        <dbReference type="ChEBI" id="CHEBI:18420"/>
        <label>1</label>
    </ligand>
</feature>
<evidence type="ECO:0000256" key="8">
    <source>
        <dbReference type="ARBA" id="ARBA00023295"/>
    </source>
</evidence>
<evidence type="ECO:0000256" key="3">
    <source>
        <dbReference type="ARBA" id="ARBA00012756"/>
    </source>
</evidence>
<dbReference type="InterPro" id="IPR008979">
    <property type="entry name" value="Galactose-bd-like_sf"/>
</dbReference>
<evidence type="ECO:0000256" key="7">
    <source>
        <dbReference type="ARBA" id="ARBA00023053"/>
    </source>
</evidence>
<feature type="binding site" evidence="10">
    <location>
        <position position="600"/>
    </location>
    <ligand>
        <name>substrate</name>
    </ligand>
</feature>
<evidence type="ECO:0000313" key="12">
    <source>
        <dbReference type="EMBL" id="CAH0538955.1"/>
    </source>
</evidence>
<keyword evidence="13" id="KW-1185">Reference proteome</keyword>
<keyword evidence="4 10" id="KW-0479">Metal-binding</keyword>
<evidence type="ECO:0000256" key="2">
    <source>
        <dbReference type="ARBA" id="ARBA00007401"/>
    </source>
</evidence>
<dbReference type="Gene3D" id="2.70.98.10">
    <property type="match status" value="1"/>
</dbReference>
<dbReference type="PANTHER" id="PTHR46323:SF2">
    <property type="entry name" value="BETA-GALACTOSIDASE"/>
    <property type="match status" value="1"/>
</dbReference>
<dbReference type="InterPro" id="IPR006104">
    <property type="entry name" value="Glyco_hydro_2_N"/>
</dbReference>
<keyword evidence="8 10" id="KW-0326">Glycosidase</keyword>
<dbReference type="InterPro" id="IPR006103">
    <property type="entry name" value="Glyco_hydro_2_cat"/>
</dbReference>
<comment type="caution">
    <text evidence="12">The sequence shown here is derived from an EMBL/GenBank/DDBJ whole genome shotgun (WGS) entry which is preliminary data.</text>
</comment>
<evidence type="ECO:0000256" key="5">
    <source>
        <dbReference type="ARBA" id="ARBA00022801"/>
    </source>
</evidence>
<feature type="site" description="Transition state stabilizer" evidence="10">
    <location>
        <position position="387"/>
    </location>
</feature>
<feature type="binding site" evidence="10">
    <location>
        <position position="198"/>
    </location>
    <ligand>
        <name>substrate</name>
    </ligand>
</feature>
<gene>
    <name evidence="10 12" type="primary">lacZ</name>
    <name evidence="12" type="ORF">VMF7928_01785</name>
</gene>
<dbReference type="SUPFAM" id="SSF49303">
    <property type="entry name" value="beta-Galactosidase/glucuronidase domain"/>
    <property type="match status" value="2"/>
</dbReference>
<dbReference type="SUPFAM" id="SSF51445">
    <property type="entry name" value="(Trans)glycosidases"/>
    <property type="match status" value="1"/>
</dbReference>
<proteinExistence type="inferred from homology"/>
<dbReference type="Gene3D" id="2.60.40.10">
    <property type="entry name" value="Immunoglobulins"/>
    <property type="match status" value="2"/>
</dbReference>
<dbReference type="InterPro" id="IPR006102">
    <property type="entry name" value="Ig-like_GH2"/>
</dbReference>
<feature type="binding site" evidence="10">
    <location>
        <position position="457"/>
    </location>
    <ligand>
        <name>Mg(2+)</name>
        <dbReference type="ChEBI" id="CHEBI:18420"/>
        <label>1</label>
    </ligand>
</feature>
<evidence type="ECO:0000256" key="6">
    <source>
        <dbReference type="ARBA" id="ARBA00022842"/>
    </source>
</evidence>
<comment type="catalytic activity">
    <reaction evidence="1 10">
        <text>Hydrolysis of terminal non-reducing beta-D-galactose residues in beta-D-galactosides.</text>
        <dbReference type="EC" id="3.2.1.23"/>
    </reaction>
</comment>